<dbReference type="PANTHER" id="PTHR38782:SF1">
    <property type="entry name" value="SIGMA-E FACTOR REGULATORY PROTEIN RSEB"/>
    <property type="match status" value="1"/>
</dbReference>
<protein>
    <submittedName>
        <fullName evidence="2">Sigma E regulatory protein, MucB/RseB</fullName>
    </submittedName>
</protein>
<organism evidence="2 3">
    <name type="scientific">Marinactinospora thermotolerans DSM 45154</name>
    <dbReference type="NCBI Taxonomy" id="1122192"/>
    <lineage>
        <taxon>Bacteria</taxon>
        <taxon>Bacillati</taxon>
        <taxon>Actinomycetota</taxon>
        <taxon>Actinomycetes</taxon>
        <taxon>Streptosporangiales</taxon>
        <taxon>Nocardiopsidaceae</taxon>
        <taxon>Marinactinospora</taxon>
    </lineage>
</organism>
<dbReference type="Proteomes" id="UP000190637">
    <property type="component" value="Unassembled WGS sequence"/>
</dbReference>
<dbReference type="InterPro" id="IPR005588">
    <property type="entry name" value="MucB_RseB"/>
</dbReference>
<sequence length="362" mass="38498">MSAGTFRSGRRPNVVMAVLLLCSALLLVTITSSDSGPVWQAPPGVDDGMAELRRAAAEGPALSYSGVQFVASWNGNDTDTELIEVVHRPGEGTSYVGAGHADEKGGPGLLVGSAATLDVDDPLLDLLGANYTVVRAGEGSVCGRPARVVEARGRDGSVMGRFWIDVESGLLLRRETFDEAGRVAQASAFVSIEFGPQERPDSTEVVRGAPWGDVLDERERAALADDGWWLPERLDGGLSLVEARSTGEGAERVVHLSYSEGLSYVSVFVQWGRLGSRTSEPVEGLRPVVQDGRTVYVSESGQQRRVWESGGFVYTLMADAPPEVVDTAVGSLPAVGDDGFWTRVGRGFDRFGSWLGLGSPSQ</sequence>
<dbReference type="AlphaFoldDB" id="A0A1T4SXM5"/>
<dbReference type="PANTHER" id="PTHR38782">
    <property type="match status" value="1"/>
</dbReference>
<dbReference type="GO" id="GO:0032885">
    <property type="term" value="P:regulation of polysaccharide biosynthetic process"/>
    <property type="evidence" value="ECO:0007669"/>
    <property type="project" value="TreeGrafter"/>
</dbReference>
<reference evidence="2 3" key="1">
    <citation type="submission" date="2017-02" db="EMBL/GenBank/DDBJ databases">
        <authorList>
            <person name="Peterson S.W."/>
        </authorList>
    </citation>
    <scope>NUCLEOTIDE SEQUENCE [LARGE SCALE GENOMIC DNA]</scope>
    <source>
        <strain evidence="2 3">DSM 45154</strain>
    </source>
</reference>
<evidence type="ECO:0000313" key="3">
    <source>
        <dbReference type="Proteomes" id="UP000190637"/>
    </source>
</evidence>
<dbReference type="GO" id="GO:0045152">
    <property type="term" value="F:antisigma factor binding"/>
    <property type="evidence" value="ECO:0007669"/>
    <property type="project" value="TreeGrafter"/>
</dbReference>
<keyword evidence="3" id="KW-1185">Reference proteome</keyword>
<dbReference type="STRING" id="1122192.SAMN02745673_04064"/>
<name>A0A1T4SXM5_9ACTN</name>
<dbReference type="GO" id="GO:0030288">
    <property type="term" value="C:outer membrane-bounded periplasmic space"/>
    <property type="evidence" value="ECO:0007669"/>
    <property type="project" value="TreeGrafter"/>
</dbReference>
<dbReference type="Gene3D" id="3.30.200.100">
    <property type="entry name" value="MucB/RseB, C-terminal domain"/>
    <property type="match status" value="1"/>
</dbReference>
<feature type="domain" description="MucB/RseB N-terminal" evidence="1">
    <location>
        <begin position="127"/>
        <end position="197"/>
    </location>
</feature>
<dbReference type="Gene3D" id="2.50.20.10">
    <property type="entry name" value="Lipoprotein localisation LolA/LolB/LppX"/>
    <property type="match status" value="1"/>
</dbReference>
<dbReference type="EMBL" id="FUWS01000012">
    <property type="protein sequence ID" value="SKA32678.1"/>
    <property type="molecule type" value="Genomic_DNA"/>
</dbReference>
<dbReference type="Pfam" id="PF03888">
    <property type="entry name" value="MucB_RseB"/>
    <property type="match status" value="1"/>
</dbReference>
<evidence type="ECO:0000313" key="2">
    <source>
        <dbReference type="EMBL" id="SKA32678.1"/>
    </source>
</evidence>
<evidence type="ECO:0000259" key="1">
    <source>
        <dbReference type="Pfam" id="PF03888"/>
    </source>
</evidence>
<gene>
    <name evidence="2" type="ORF">SAMN02745673_04064</name>
</gene>
<proteinExistence type="predicted"/>
<dbReference type="InterPro" id="IPR033434">
    <property type="entry name" value="MucB/RseB_N"/>
</dbReference>
<accession>A0A1T4SXM5</accession>
<dbReference type="InterPro" id="IPR038484">
    <property type="entry name" value="MucB/RseB_C_sf"/>
</dbReference>